<sequence>MTGPSMPYESIDGHATAQPCNLPHAHVLPSTQYPLPLQLSTRQTRREASPDSLPSSYVRRVVQSETGPGSSPHACCAGHLSHEGTALARLLLRHDVHVNSTFCPTPLRCHSYHPDQSLAPAFFFLFQRGADVSCTTYHTACRALARVPSLVLGSVT</sequence>
<proteinExistence type="predicted"/>
<evidence type="ECO:0000313" key="1">
    <source>
        <dbReference type="EMBL" id="KAF2130526.1"/>
    </source>
</evidence>
<gene>
    <name evidence="1" type="ORF">P153DRAFT_220235</name>
</gene>
<dbReference type="EMBL" id="ML977504">
    <property type="protein sequence ID" value="KAF2130526.1"/>
    <property type="molecule type" value="Genomic_DNA"/>
</dbReference>
<dbReference type="AlphaFoldDB" id="A0A6A6AG28"/>
<name>A0A6A6AG28_9PLEO</name>
<reference evidence="1" key="1">
    <citation type="journal article" date="2020" name="Stud. Mycol.">
        <title>101 Dothideomycetes genomes: a test case for predicting lifestyles and emergence of pathogens.</title>
        <authorList>
            <person name="Haridas S."/>
            <person name="Albert R."/>
            <person name="Binder M."/>
            <person name="Bloem J."/>
            <person name="Labutti K."/>
            <person name="Salamov A."/>
            <person name="Andreopoulos B."/>
            <person name="Baker S."/>
            <person name="Barry K."/>
            <person name="Bills G."/>
            <person name="Bluhm B."/>
            <person name="Cannon C."/>
            <person name="Castanera R."/>
            <person name="Culley D."/>
            <person name="Daum C."/>
            <person name="Ezra D."/>
            <person name="Gonzalez J."/>
            <person name="Henrissat B."/>
            <person name="Kuo A."/>
            <person name="Liang C."/>
            <person name="Lipzen A."/>
            <person name="Lutzoni F."/>
            <person name="Magnuson J."/>
            <person name="Mondo S."/>
            <person name="Nolan M."/>
            <person name="Ohm R."/>
            <person name="Pangilinan J."/>
            <person name="Park H.-J."/>
            <person name="Ramirez L."/>
            <person name="Alfaro M."/>
            <person name="Sun H."/>
            <person name="Tritt A."/>
            <person name="Yoshinaga Y."/>
            <person name="Zwiers L.-H."/>
            <person name="Turgeon B."/>
            <person name="Goodwin S."/>
            <person name="Spatafora J."/>
            <person name="Crous P."/>
            <person name="Grigoriev I."/>
        </authorList>
    </citation>
    <scope>NUCLEOTIDE SEQUENCE</scope>
    <source>
        <strain evidence="1">CBS 119687</strain>
    </source>
</reference>
<dbReference type="RefSeq" id="XP_033524913.1">
    <property type="nucleotide sequence ID" value="XM_033662620.1"/>
</dbReference>
<accession>A0A6A6AG28</accession>
<organism evidence="1 2">
    <name type="scientific">Dothidotthia symphoricarpi CBS 119687</name>
    <dbReference type="NCBI Taxonomy" id="1392245"/>
    <lineage>
        <taxon>Eukaryota</taxon>
        <taxon>Fungi</taxon>
        <taxon>Dikarya</taxon>
        <taxon>Ascomycota</taxon>
        <taxon>Pezizomycotina</taxon>
        <taxon>Dothideomycetes</taxon>
        <taxon>Pleosporomycetidae</taxon>
        <taxon>Pleosporales</taxon>
        <taxon>Dothidotthiaceae</taxon>
        <taxon>Dothidotthia</taxon>
    </lineage>
</organism>
<evidence type="ECO:0000313" key="2">
    <source>
        <dbReference type="Proteomes" id="UP000799771"/>
    </source>
</evidence>
<keyword evidence="2" id="KW-1185">Reference proteome</keyword>
<dbReference type="Proteomes" id="UP000799771">
    <property type="component" value="Unassembled WGS sequence"/>
</dbReference>
<protein>
    <submittedName>
        <fullName evidence="1">Uncharacterized protein</fullName>
    </submittedName>
</protein>
<dbReference type="GeneID" id="54403052"/>